<organism evidence="1 2">
    <name type="scientific">Methylobacterium gossipiicola</name>
    <dbReference type="NCBI Taxonomy" id="582675"/>
    <lineage>
        <taxon>Bacteria</taxon>
        <taxon>Pseudomonadati</taxon>
        <taxon>Pseudomonadota</taxon>
        <taxon>Alphaproteobacteria</taxon>
        <taxon>Hyphomicrobiales</taxon>
        <taxon>Methylobacteriaceae</taxon>
        <taxon>Methylobacterium</taxon>
    </lineage>
</organism>
<name>A0A1I2S8T8_9HYPH</name>
<evidence type="ECO:0000313" key="1">
    <source>
        <dbReference type="EMBL" id="SFG48743.1"/>
    </source>
</evidence>
<dbReference type="Proteomes" id="UP000199229">
    <property type="component" value="Unassembled WGS sequence"/>
</dbReference>
<proteinExistence type="predicted"/>
<dbReference type="RefSeq" id="WP_177232322.1">
    <property type="nucleotide sequence ID" value="NZ_FOPM01000004.1"/>
</dbReference>
<protein>
    <submittedName>
        <fullName evidence="1">Uncharacterized protein</fullName>
    </submittedName>
</protein>
<evidence type="ECO:0000313" key="2">
    <source>
        <dbReference type="Proteomes" id="UP000199229"/>
    </source>
</evidence>
<gene>
    <name evidence="1" type="ORF">SAMN05192565_10479</name>
</gene>
<dbReference type="STRING" id="582675.SAMN05192565_10479"/>
<sequence length="45" mass="5425">MAARDRDVRSRTTDDLDEIRLRLALLTTETKLLRVRHLMRKYDPN</sequence>
<dbReference type="EMBL" id="FOPM01000004">
    <property type="protein sequence ID" value="SFG48743.1"/>
    <property type="molecule type" value="Genomic_DNA"/>
</dbReference>
<dbReference type="AlphaFoldDB" id="A0A1I2S8T8"/>
<keyword evidence="2" id="KW-1185">Reference proteome</keyword>
<accession>A0A1I2S8T8</accession>
<reference evidence="2" key="1">
    <citation type="submission" date="2016-10" db="EMBL/GenBank/DDBJ databases">
        <authorList>
            <person name="Varghese N."/>
            <person name="Submissions S."/>
        </authorList>
    </citation>
    <scope>NUCLEOTIDE SEQUENCE [LARGE SCALE GENOMIC DNA]</scope>
    <source>
        <strain evidence="2">Gh-105</strain>
    </source>
</reference>